<dbReference type="PANTHER" id="PTHR45907">
    <property type="entry name" value="SERPENTINE RECEPTOR, CLASS J"/>
    <property type="match status" value="1"/>
</dbReference>
<evidence type="ECO:0000313" key="3">
    <source>
        <dbReference type="EMBL" id="GMT08464.1"/>
    </source>
</evidence>
<feature type="transmembrane region" description="Helical" evidence="1">
    <location>
        <begin position="153"/>
        <end position="172"/>
    </location>
</feature>
<keyword evidence="1" id="KW-1133">Transmembrane helix</keyword>
<feature type="transmembrane region" description="Helical" evidence="1">
    <location>
        <begin position="99"/>
        <end position="116"/>
    </location>
</feature>
<feature type="transmembrane region" description="Helical" evidence="1">
    <location>
        <begin position="343"/>
        <end position="361"/>
    </location>
</feature>
<sequence>SVGGVIFNILLLYAIRRFTRKSLGSYKQLLTIFASYDIFLTILHAEVKPRVIIVGTYFGVAADYESRRLTAFYASCFTVPFTLMNIHFLYRFWSIKSPEKLALCIIFNCLLLYAIRRFTRKSLGAYKHLLTIFAAFDVFLTILHAAVKPRVTSFYASCFTVPFTLMNIHFLFRFWSIRRPDLLPLFSVKKFIALMAFFPVAEFVIWYVLCYYVLTGEGSEIGKDLVSEEYGRRWGTEHREGWLMMTHWDGHVFNLRIFSAMCGFDAIMIVCFSIASALGALTFYYIQRADKFSHQTINLQFKLFIAVCAQTFVPLVFVYVPYFCVITFPFFRLPIFFWDDACMLLTACFPAWDAVIMILLMKDYRDGLRSLITRRATVKTATSVWKTNTTQGIKFGNTTISLASSLPRR</sequence>
<organism evidence="3 4">
    <name type="scientific">Pristionchus entomophagus</name>
    <dbReference type="NCBI Taxonomy" id="358040"/>
    <lineage>
        <taxon>Eukaryota</taxon>
        <taxon>Metazoa</taxon>
        <taxon>Ecdysozoa</taxon>
        <taxon>Nematoda</taxon>
        <taxon>Chromadorea</taxon>
        <taxon>Rhabditida</taxon>
        <taxon>Rhabditina</taxon>
        <taxon>Diplogasteromorpha</taxon>
        <taxon>Diplogasteroidea</taxon>
        <taxon>Neodiplogasteridae</taxon>
        <taxon>Pristionchus</taxon>
    </lineage>
</organism>
<feature type="non-terminal residue" evidence="3">
    <location>
        <position position="409"/>
    </location>
</feature>
<dbReference type="EMBL" id="BTSX01000097">
    <property type="protein sequence ID" value="GMT08464.1"/>
    <property type="molecule type" value="Genomic_DNA"/>
</dbReference>
<dbReference type="AlphaFoldDB" id="A0AAV5UN36"/>
<protein>
    <recommendedName>
        <fullName evidence="5">G protein-coupled receptor</fullName>
    </recommendedName>
</protein>
<keyword evidence="4" id="KW-1185">Reference proteome</keyword>
<feature type="transmembrane region" description="Helical" evidence="1">
    <location>
        <begin position="192"/>
        <end position="214"/>
    </location>
</feature>
<dbReference type="EMBL" id="BTSX01000004">
    <property type="protein sequence ID" value="GMS93999.1"/>
    <property type="molecule type" value="Genomic_DNA"/>
</dbReference>
<dbReference type="InterPro" id="IPR019428">
    <property type="entry name" value="7TM_GPCR_serpentine_rcpt_Str"/>
</dbReference>
<proteinExistence type="predicted"/>
<evidence type="ECO:0000313" key="4">
    <source>
        <dbReference type="Proteomes" id="UP001432027"/>
    </source>
</evidence>
<keyword evidence="1" id="KW-0812">Transmembrane</keyword>
<feature type="transmembrane region" description="Helical" evidence="1">
    <location>
        <begin position="128"/>
        <end position="147"/>
    </location>
</feature>
<dbReference type="SUPFAM" id="SSF81321">
    <property type="entry name" value="Family A G protein-coupled receptor-like"/>
    <property type="match status" value="1"/>
</dbReference>
<feature type="transmembrane region" description="Helical" evidence="1">
    <location>
        <begin position="257"/>
        <end position="283"/>
    </location>
</feature>
<dbReference type="Proteomes" id="UP001432027">
    <property type="component" value="Unassembled WGS sequence"/>
</dbReference>
<feature type="transmembrane region" description="Helical" evidence="1">
    <location>
        <begin position="71"/>
        <end position="93"/>
    </location>
</feature>
<evidence type="ECO:0008006" key="5">
    <source>
        <dbReference type="Google" id="ProtNLM"/>
    </source>
</evidence>
<accession>A0AAV5UN36</accession>
<dbReference type="PANTHER" id="PTHR45907:SF16">
    <property type="entry name" value="SERPENTINE RECEPTOR, CLASS J"/>
    <property type="match status" value="1"/>
</dbReference>
<dbReference type="Pfam" id="PF10326">
    <property type="entry name" value="7TM_GPCR_Str"/>
    <property type="match status" value="2"/>
</dbReference>
<name>A0AAV5UN36_9BILA</name>
<dbReference type="InterPro" id="IPR019423">
    <property type="entry name" value="7TM_GPCR_serpentine_rcpt_Srj"/>
</dbReference>
<evidence type="ECO:0000313" key="2">
    <source>
        <dbReference type="EMBL" id="GMS93999.1"/>
    </source>
</evidence>
<feature type="non-terminal residue" evidence="3">
    <location>
        <position position="1"/>
    </location>
</feature>
<comment type="caution">
    <text evidence="3">The sequence shown here is derived from an EMBL/GenBank/DDBJ whole genome shotgun (WGS) entry which is preliminary data.</text>
</comment>
<evidence type="ECO:0000256" key="1">
    <source>
        <dbReference type="SAM" id="Phobius"/>
    </source>
</evidence>
<gene>
    <name evidence="2" type="ORF">PENTCL1PPCAC_16174</name>
    <name evidence="3" type="ORF">PENTCL1PPCAC_30638</name>
</gene>
<keyword evidence="1" id="KW-0472">Membrane</keyword>
<feature type="transmembrane region" description="Helical" evidence="1">
    <location>
        <begin position="303"/>
        <end position="331"/>
    </location>
</feature>
<reference evidence="3" key="1">
    <citation type="submission" date="2023-10" db="EMBL/GenBank/DDBJ databases">
        <title>Genome assembly of Pristionchus species.</title>
        <authorList>
            <person name="Yoshida K."/>
            <person name="Sommer R.J."/>
        </authorList>
    </citation>
    <scope>NUCLEOTIDE SEQUENCE</scope>
    <source>
        <strain evidence="3">RS0144</strain>
    </source>
</reference>